<name>A0A1H2Z1J6_9PSEU</name>
<organism evidence="3 4">
    <name type="scientific">Saccharopolyspora shandongensis</name>
    <dbReference type="NCBI Taxonomy" id="418495"/>
    <lineage>
        <taxon>Bacteria</taxon>
        <taxon>Bacillati</taxon>
        <taxon>Actinomycetota</taxon>
        <taxon>Actinomycetes</taxon>
        <taxon>Pseudonocardiales</taxon>
        <taxon>Pseudonocardiaceae</taxon>
        <taxon>Saccharopolyspora</taxon>
    </lineage>
</organism>
<dbReference type="Proteomes" id="UP000199529">
    <property type="component" value="Unassembled WGS sequence"/>
</dbReference>
<dbReference type="EMBL" id="FNOK01000007">
    <property type="protein sequence ID" value="SDX10784.1"/>
    <property type="molecule type" value="Genomic_DNA"/>
</dbReference>
<feature type="domain" description="Bacterial toxin 44" evidence="1">
    <location>
        <begin position="235"/>
        <end position="327"/>
    </location>
</feature>
<keyword evidence="4" id="KW-1185">Reference proteome</keyword>
<dbReference type="Pfam" id="PF15607">
    <property type="entry name" value="Ntox44"/>
    <property type="match status" value="1"/>
</dbReference>
<accession>A0A1H2Z1J6</accession>
<evidence type="ECO:0000313" key="3">
    <source>
        <dbReference type="EMBL" id="SDX10784.1"/>
    </source>
</evidence>
<proteinExistence type="predicted"/>
<dbReference type="InterPro" id="IPR028946">
    <property type="entry name" value="Ntox44"/>
</dbReference>
<evidence type="ECO:0000313" key="4">
    <source>
        <dbReference type="Proteomes" id="UP000199529"/>
    </source>
</evidence>
<protein>
    <submittedName>
        <fullName evidence="3">Toxin 44</fullName>
    </submittedName>
</protein>
<dbReference type="STRING" id="418495.SAMN05216215_1007229"/>
<feature type="domain" description="Outer membrane channel protein CpnT-like N-terminal" evidence="2">
    <location>
        <begin position="3"/>
        <end position="135"/>
    </location>
</feature>
<reference evidence="4" key="1">
    <citation type="submission" date="2016-10" db="EMBL/GenBank/DDBJ databases">
        <authorList>
            <person name="Varghese N."/>
            <person name="Submissions S."/>
        </authorList>
    </citation>
    <scope>NUCLEOTIDE SEQUENCE [LARGE SCALE GENOMIC DNA]</scope>
    <source>
        <strain evidence="4">CGMCC 4.3530</strain>
    </source>
</reference>
<dbReference type="RefSeq" id="WP_093264239.1">
    <property type="nucleotide sequence ID" value="NZ_FNOK01000007.1"/>
</dbReference>
<sequence length="359" mass="39821">MPIPEPADPNGLRDAVKATGYTAWWWPETNEDDMYELSRAWHDAATDFTTIPVRSGEFGEAWPDPAGTLFAGQVEDIVDVTETVRLSCEQKSNHAALFADIVGAAKRDIAARVLRNSALYAWASKRPLVVHGVAAEVVRIMDDAAKSAEYLDSGVAAQFRPGDAFAEFRDVLNFMTGEMVNNSKDPRTRELIEKNRLAGFLDVLDDVRDPPENFLDIFESDDLSEKLNRSGAYAEWFELVKPGGEWDHKSWILDMTVEDNTATPIPGTSGEIRYDMWSNIHYGYVGREAGFSADDLHTGADVADYGTQGHTDPADQAAVQFGMDLHEKYGPDALTPEIVQQEIIANYDDLVRSGVIRPM</sequence>
<dbReference type="OrthoDB" id="3671472at2"/>
<dbReference type="AlphaFoldDB" id="A0A1H2Z1J6"/>
<evidence type="ECO:0000259" key="2">
    <source>
        <dbReference type="Pfam" id="PF25547"/>
    </source>
</evidence>
<dbReference type="InterPro" id="IPR057746">
    <property type="entry name" value="CpnT-like_N"/>
</dbReference>
<dbReference type="Pfam" id="PF25547">
    <property type="entry name" value="WXG100_2"/>
    <property type="match status" value="1"/>
</dbReference>
<evidence type="ECO:0000259" key="1">
    <source>
        <dbReference type="Pfam" id="PF15607"/>
    </source>
</evidence>
<gene>
    <name evidence="3" type="ORF">SAMN05216215_1007229</name>
</gene>